<proteinExistence type="predicted"/>
<name>A0ABW0EWA6_9PSEU</name>
<organism evidence="2 3">
    <name type="scientific">Actinokineospora guangxiensis</name>
    <dbReference type="NCBI Taxonomy" id="1490288"/>
    <lineage>
        <taxon>Bacteria</taxon>
        <taxon>Bacillati</taxon>
        <taxon>Actinomycetota</taxon>
        <taxon>Actinomycetes</taxon>
        <taxon>Pseudonocardiales</taxon>
        <taxon>Pseudonocardiaceae</taxon>
        <taxon>Actinokineospora</taxon>
    </lineage>
</organism>
<keyword evidence="1" id="KW-1133">Transmembrane helix</keyword>
<sequence length="301" mass="32104">MLASWNRPFILFTVVMTAVAAVSVGGLILDDRVLLGAPVWLKPLKFSLSFMAFGLAWAWLISLLPKRSTTLNITSAVIILTALGEMVILLTQTVRGKESHFNIATDFDALLFNLMGMTIIIFWIATFVASVIIGARRLGGRANTLAIRLGLGISLVGMLLGVLMTTRESSREGFAGTHSVGVVEGGPGMPLTNWSTTGGDLRVAHFVGLHALQALPLIALALTLLAARWAVLRSEEVRVRMIWTAGLVYAALIALTTWQALRGQALLSPDWLTLATFAVIVGGGAAGVSWAKSADRELVAS</sequence>
<gene>
    <name evidence="2" type="ORF">ACFPM7_25715</name>
</gene>
<protein>
    <recommendedName>
        <fullName evidence="4">DUF998 domain-containing protein</fullName>
    </recommendedName>
</protein>
<dbReference type="EMBL" id="JBHSKF010000017">
    <property type="protein sequence ID" value="MFC5290464.1"/>
    <property type="molecule type" value="Genomic_DNA"/>
</dbReference>
<evidence type="ECO:0000256" key="1">
    <source>
        <dbReference type="SAM" id="Phobius"/>
    </source>
</evidence>
<feature type="transmembrane region" description="Helical" evidence="1">
    <location>
        <begin position="203"/>
        <end position="227"/>
    </location>
</feature>
<dbReference type="Proteomes" id="UP001596157">
    <property type="component" value="Unassembled WGS sequence"/>
</dbReference>
<feature type="transmembrane region" description="Helical" evidence="1">
    <location>
        <begin position="110"/>
        <end position="133"/>
    </location>
</feature>
<accession>A0ABW0EWA6</accession>
<evidence type="ECO:0000313" key="3">
    <source>
        <dbReference type="Proteomes" id="UP001596157"/>
    </source>
</evidence>
<feature type="transmembrane region" description="Helical" evidence="1">
    <location>
        <begin position="145"/>
        <end position="164"/>
    </location>
</feature>
<evidence type="ECO:0008006" key="4">
    <source>
        <dbReference type="Google" id="ProtNLM"/>
    </source>
</evidence>
<feature type="transmembrane region" description="Helical" evidence="1">
    <location>
        <begin position="44"/>
        <end position="64"/>
    </location>
</feature>
<feature type="transmembrane region" description="Helical" evidence="1">
    <location>
        <begin position="271"/>
        <end position="291"/>
    </location>
</feature>
<keyword evidence="1" id="KW-0472">Membrane</keyword>
<keyword evidence="1" id="KW-0812">Transmembrane</keyword>
<keyword evidence="3" id="KW-1185">Reference proteome</keyword>
<feature type="transmembrane region" description="Helical" evidence="1">
    <location>
        <begin position="239"/>
        <end position="259"/>
    </location>
</feature>
<comment type="caution">
    <text evidence="2">The sequence shown here is derived from an EMBL/GenBank/DDBJ whole genome shotgun (WGS) entry which is preliminary data.</text>
</comment>
<evidence type="ECO:0000313" key="2">
    <source>
        <dbReference type="EMBL" id="MFC5290464.1"/>
    </source>
</evidence>
<reference evidence="3" key="1">
    <citation type="journal article" date="2019" name="Int. J. Syst. Evol. Microbiol.">
        <title>The Global Catalogue of Microorganisms (GCM) 10K type strain sequencing project: providing services to taxonomists for standard genome sequencing and annotation.</title>
        <authorList>
            <consortium name="The Broad Institute Genomics Platform"/>
            <consortium name="The Broad Institute Genome Sequencing Center for Infectious Disease"/>
            <person name="Wu L."/>
            <person name="Ma J."/>
        </authorList>
    </citation>
    <scope>NUCLEOTIDE SEQUENCE [LARGE SCALE GENOMIC DNA]</scope>
    <source>
        <strain evidence="3">CCUG 59778</strain>
    </source>
</reference>
<feature type="transmembrane region" description="Helical" evidence="1">
    <location>
        <begin position="9"/>
        <end position="29"/>
    </location>
</feature>
<feature type="transmembrane region" description="Helical" evidence="1">
    <location>
        <begin position="71"/>
        <end position="90"/>
    </location>
</feature>